<evidence type="ECO:0000256" key="3">
    <source>
        <dbReference type="ARBA" id="ARBA00023306"/>
    </source>
</evidence>
<dbReference type="Gene3D" id="1.10.10.1420">
    <property type="entry name" value="DNA replication factor Cdt1, C-terminal WH domain"/>
    <property type="match status" value="1"/>
</dbReference>
<dbReference type="PANTHER" id="PTHR22997:SF0">
    <property type="entry name" value="PIH1 DOMAIN-CONTAINING PROTEIN 1"/>
    <property type="match status" value="1"/>
</dbReference>
<protein>
    <recommendedName>
        <fullName evidence="4">PIH1 domain-containing protein 1</fullName>
    </recommendedName>
</protein>
<dbReference type="EMBL" id="OA882336">
    <property type="protein sequence ID" value="CAD7274773.1"/>
    <property type="molecule type" value="Genomic_DNA"/>
</dbReference>
<evidence type="ECO:0000313" key="10">
    <source>
        <dbReference type="Proteomes" id="UP000678499"/>
    </source>
</evidence>
<evidence type="ECO:0000256" key="7">
    <source>
        <dbReference type="SAM" id="MobiDB-lite"/>
    </source>
</evidence>
<organism evidence="9">
    <name type="scientific">Notodromas monacha</name>
    <dbReference type="NCBI Taxonomy" id="399045"/>
    <lineage>
        <taxon>Eukaryota</taxon>
        <taxon>Metazoa</taxon>
        <taxon>Ecdysozoa</taxon>
        <taxon>Arthropoda</taxon>
        <taxon>Crustacea</taxon>
        <taxon>Oligostraca</taxon>
        <taxon>Ostracoda</taxon>
        <taxon>Podocopa</taxon>
        <taxon>Podocopida</taxon>
        <taxon>Cypridocopina</taxon>
        <taxon>Cypridoidea</taxon>
        <taxon>Cyprididae</taxon>
        <taxon>Notodromas</taxon>
    </lineage>
</organism>
<evidence type="ECO:0000256" key="5">
    <source>
        <dbReference type="ARBA" id="ARBA00046233"/>
    </source>
</evidence>
<dbReference type="Pfam" id="PF16679">
    <property type="entry name" value="CDT1_C"/>
    <property type="match status" value="1"/>
</dbReference>
<keyword evidence="3" id="KW-0131">Cell cycle</keyword>
<name>A0A7R9BGB0_9CRUS</name>
<dbReference type="InterPro" id="IPR038090">
    <property type="entry name" value="Cdt1_C_WH_dom_sf"/>
</dbReference>
<dbReference type="AlphaFoldDB" id="A0A7R9BGB0"/>
<dbReference type="InterPro" id="IPR012981">
    <property type="entry name" value="PIH1_N"/>
</dbReference>
<dbReference type="InterPro" id="IPR036390">
    <property type="entry name" value="WH_DNA-bd_sf"/>
</dbReference>
<evidence type="ECO:0000256" key="6">
    <source>
        <dbReference type="SAM" id="Coils"/>
    </source>
</evidence>
<dbReference type="InterPro" id="IPR014939">
    <property type="entry name" value="CDT1_Gemini-bd-like"/>
</dbReference>
<dbReference type="Pfam" id="PF18201">
    <property type="entry name" value="PIH1_CS"/>
    <property type="match status" value="1"/>
</dbReference>
<accession>A0A7R9BGB0</accession>
<dbReference type="CDD" id="cd08767">
    <property type="entry name" value="Cdt1_c"/>
    <property type="match status" value="1"/>
</dbReference>
<feature type="region of interest" description="Disordered" evidence="7">
    <location>
        <begin position="463"/>
        <end position="482"/>
    </location>
</feature>
<dbReference type="GO" id="GO:0097255">
    <property type="term" value="C:R2TP complex"/>
    <property type="evidence" value="ECO:0007669"/>
    <property type="project" value="TreeGrafter"/>
</dbReference>
<dbReference type="GO" id="GO:0000492">
    <property type="term" value="P:box C/D snoRNP assembly"/>
    <property type="evidence" value="ECO:0007669"/>
    <property type="project" value="TreeGrafter"/>
</dbReference>
<evidence type="ECO:0000256" key="2">
    <source>
        <dbReference type="ARBA" id="ARBA00008511"/>
    </source>
</evidence>
<reference evidence="9" key="1">
    <citation type="submission" date="2020-11" db="EMBL/GenBank/DDBJ databases">
        <authorList>
            <person name="Tran Van P."/>
        </authorList>
    </citation>
    <scope>NUCLEOTIDE SEQUENCE</scope>
</reference>
<comment type="function">
    <text evidence="5">Involved in the assembly of C/D box small nucleolar ribonucleoprotein (snoRNP) particles. Recruits the SWI/SNF complex to the core promoter of rRNA genes and enhances pre-rRNA transcription. Mediates interaction of TELO2 with the R2TP complex which is necessary for the stability of MTOR and SMG1. Positively regulates the assembly and activity of the mTORC1 complex.</text>
</comment>
<dbReference type="InterPro" id="IPR032054">
    <property type="entry name" value="Cdt1_C"/>
</dbReference>
<comment type="similarity">
    <text evidence="2">Belongs to the PIH1 family.</text>
</comment>
<dbReference type="SMART" id="SM01075">
    <property type="entry name" value="CDT1"/>
    <property type="match status" value="1"/>
</dbReference>
<comment type="similarity">
    <text evidence="1">Belongs to the Cdt1 family.</text>
</comment>
<dbReference type="PANTHER" id="PTHR22997">
    <property type="entry name" value="PIH1 DOMAIN-CONTAINING PROTEIN 1"/>
    <property type="match status" value="1"/>
</dbReference>
<evidence type="ECO:0000256" key="4">
    <source>
        <dbReference type="ARBA" id="ARBA00040540"/>
    </source>
</evidence>
<dbReference type="EMBL" id="CAJPEX010000299">
    <property type="protein sequence ID" value="CAG0914925.1"/>
    <property type="molecule type" value="Genomic_DNA"/>
</dbReference>
<gene>
    <name evidence="9" type="ORF">NMOB1V02_LOCUS2594</name>
</gene>
<dbReference type="InterPro" id="IPR050734">
    <property type="entry name" value="PIH1/Kintoun_subfamily"/>
</dbReference>
<dbReference type="GO" id="GO:1990904">
    <property type="term" value="C:ribonucleoprotein complex"/>
    <property type="evidence" value="ECO:0007669"/>
    <property type="project" value="TreeGrafter"/>
</dbReference>
<feature type="compositionally biased region" description="Basic and acidic residues" evidence="7">
    <location>
        <begin position="463"/>
        <end position="477"/>
    </location>
</feature>
<dbReference type="SUPFAM" id="SSF46785">
    <property type="entry name" value="Winged helix' DNA-binding domain"/>
    <property type="match status" value="1"/>
</dbReference>
<proteinExistence type="inferred from homology"/>
<keyword evidence="10" id="KW-1185">Reference proteome</keyword>
<dbReference type="Pfam" id="PF08839">
    <property type="entry name" value="CDT1"/>
    <property type="match status" value="1"/>
</dbReference>
<dbReference type="OrthoDB" id="341730at2759"/>
<feature type="coiled-coil region" evidence="6">
    <location>
        <begin position="153"/>
        <end position="180"/>
    </location>
</feature>
<dbReference type="InterPro" id="IPR041442">
    <property type="entry name" value="PIH1D1/2/3_CS-like"/>
</dbReference>
<evidence type="ECO:0000256" key="1">
    <source>
        <dbReference type="ARBA" id="ARBA00008356"/>
    </source>
</evidence>
<sequence>MSQTALTKFYNTRRCKAEVIGKTAKASLKESTLPMNVAAVDVMTASTENQPVVDRRPVTRALGKAKKSAPGTSDIRKYMRKQESALESSHDQITSEVDVPKEKISMSEKRHASSANDLEDGAVFPKRFRKLTPVKETPERKPIAGCDENSPLKLKKFRNVMELKARLAQLNEKTRKLEENRGVPELSPDCKASNTVTLTVPSSSAGFSVSLSPNAKMNQNKNTEAIPAFKRYKHLLQDAPEIPMSTKTTEECSSSMMASHAVELPVACASLLESFKALDMIVFLLINRKDVPIYFEKVKAKVRQLSGRVFNEATLGRICAVFPNAFDLAVEEIEVLEMAGKKKAYHLILRPKYGTNPVDGLNHRVAAEILKERLSVMKQNLMKYVLTKHEAFLSTLASPLTVNPSEVKRWHPEFHLDQVIPPDPVELPKKPVAARPATANEVLLQASRNLFDACPRMVSALQKTRDASEPPKNDNPQKCETPLISSTNFAINKPVPKELKKFSSNLLEKIRAREAQKNVRSMLRSDDEEKRLKQLQRLPDLARIAHNIFVSERKDVIPLDVVVDRISYSYTGALSKGDIRKHVELLTAEMKGVRIQNSVGTGLPEDWIQIISSSEGAQFIRLDKRSDLKVVVNTLLEKVKAATAFYMEKLDFSDTPSFPKQLLLNSGDGGEALVGELSDLRLPSKKIPERTALKIAPVEGFCIKCKVVGAPAKSKGKVFVNMMHCSEIPEPGELLSSATDEKLVDILESSDGDVSDSLRVPMSMGSPRDEKDKSGEHCKACDVVINSKFFEKISNSLVMKTFLITVTLDGLDQKYGFALDRDDWIILKNKKYCGTKADHIVQDTLVKEVHEPFMKKPDPEAKTDFLLREKITRPLKSEDSPRKTPVHEFRRKADVLLAKVELPCVDSSAEVQLEMNDDRIMVTTNEYLLDVYLPVVLDFDKSEAFFDVKSRQLPMPHPAYKPELGGDPGSANYATHARGSRGSAFNGLFIDRGRATVAGNESISATVG</sequence>
<feature type="domain" description="CDT1 Geminin-binding" evidence="8">
    <location>
        <begin position="264"/>
        <end position="429"/>
    </location>
</feature>
<dbReference type="Proteomes" id="UP000678499">
    <property type="component" value="Unassembled WGS sequence"/>
</dbReference>
<evidence type="ECO:0000313" key="9">
    <source>
        <dbReference type="EMBL" id="CAD7274773.1"/>
    </source>
</evidence>
<dbReference type="GO" id="GO:0005737">
    <property type="term" value="C:cytoplasm"/>
    <property type="evidence" value="ECO:0007669"/>
    <property type="project" value="TreeGrafter"/>
</dbReference>
<dbReference type="GO" id="GO:0006364">
    <property type="term" value="P:rRNA processing"/>
    <property type="evidence" value="ECO:0007669"/>
    <property type="project" value="TreeGrafter"/>
</dbReference>
<keyword evidence="6" id="KW-0175">Coiled coil</keyword>
<evidence type="ECO:0000259" key="8">
    <source>
        <dbReference type="SMART" id="SM01075"/>
    </source>
</evidence>
<dbReference type="Pfam" id="PF08190">
    <property type="entry name" value="PIH1"/>
    <property type="match status" value="1"/>
</dbReference>